<dbReference type="Proteomes" id="UP001465976">
    <property type="component" value="Unassembled WGS sequence"/>
</dbReference>
<dbReference type="Gene3D" id="2.60.130.10">
    <property type="entry name" value="Aromatic compound dioxygenase"/>
    <property type="match status" value="1"/>
</dbReference>
<keyword evidence="3" id="KW-1185">Reference proteome</keyword>
<sequence>MKFLAVATLVFGFAAGMDSAPTQLVARDCSAEVAAFNLARREKRGITLDKRTIYQGLQNLTCVLAPEVAKTNYVANAPVRSDITGGQTGLALTLDVGVMDVTTCQPMQNTMVEVWGPNALGNYGNNFLRGSFPTTSSGIAEFQTIFPGFSDGANHLNVAVHQSSSLTSPTAHVGQVFFTDRWTDVITMTAAYTQNTHKRTMNAQDSNYAAANKAGYSAIVDIESIHDDWPEGIVGYITVGINPSHSLDA</sequence>
<evidence type="ECO:0008006" key="4">
    <source>
        <dbReference type="Google" id="ProtNLM"/>
    </source>
</evidence>
<dbReference type="PANTHER" id="PTHR34315:SF1">
    <property type="entry name" value="INTRADIOL RING-CLEAVAGE DIOXYGENASES DOMAIN-CONTAINING PROTEIN-RELATED"/>
    <property type="match status" value="1"/>
</dbReference>
<gene>
    <name evidence="2" type="ORF">V5O48_010587</name>
</gene>
<reference evidence="2 3" key="1">
    <citation type="submission" date="2024-02" db="EMBL/GenBank/DDBJ databases">
        <title>A draft genome for the cacao thread blight pathogen Marasmius crinis-equi.</title>
        <authorList>
            <person name="Cohen S.P."/>
            <person name="Baruah I.K."/>
            <person name="Amoako-Attah I."/>
            <person name="Bukari Y."/>
            <person name="Meinhardt L.W."/>
            <person name="Bailey B.A."/>
        </authorList>
    </citation>
    <scope>NUCLEOTIDE SEQUENCE [LARGE SCALE GENOMIC DNA]</scope>
    <source>
        <strain evidence="2 3">GH-76</strain>
    </source>
</reference>
<keyword evidence="1" id="KW-0732">Signal</keyword>
<evidence type="ECO:0000313" key="2">
    <source>
        <dbReference type="EMBL" id="KAL0571372.1"/>
    </source>
</evidence>
<name>A0ABR3F7X7_9AGAR</name>
<feature type="signal peptide" evidence="1">
    <location>
        <begin position="1"/>
        <end position="19"/>
    </location>
</feature>
<accession>A0ABR3F7X7</accession>
<protein>
    <recommendedName>
        <fullName evidence="4">Aromatic compound dioxygenase</fullName>
    </recommendedName>
</protein>
<dbReference type="EMBL" id="JBAHYK010000779">
    <property type="protein sequence ID" value="KAL0571372.1"/>
    <property type="molecule type" value="Genomic_DNA"/>
</dbReference>
<feature type="chain" id="PRO_5045715832" description="Aromatic compound dioxygenase" evidence="1">
    <location>
        <begin position="20"/>
        <end position="249"/>
    </location>
</feature>
<comment type="caution">
    <text evidence="2">The sequence shown here is derived from an EMBL/GenBank/DDBJ whole genome shotgun (WGS) entry which is preliminary data.</text>
</comment>
<evidence type="ECO:0000313" key="3">
    <source>
        <dbReference type="Proteomes" id="UP001465976"/>
    </source>
</evidence>
<dbReference type="PANTHER" id="PTHR34315">
    <property type="match status" value="1"/>
</dbReference>
<evidence type="ECO:0000256" key="1">
    <source>
        <dbReference type="SAM" id="SignalP"/>
    </source>
</evidence>
<organism evidence="2 3">
    <name type="scientific">Marasmius crinis-equi</name>
    <dbReference type="NCBI Taxonomy" id="585013"/>
    <lineage>
        <taxon>Eukaryota</taxon>
        <taxon>Fungi</taxon>
        <taxon>Dikarya</taxon>
        <taxon>Basidiomycota</taxon>
        <taxon>Agaricomycotina</taxon>
        <taxon>Agaricomycetes</taxon>
        <taxon>Agaricomycetidae</taxon>
        <taxon>Agaricales</taxon>
        <taxon>Marasmiineae</taxon>
        <taxon>Marasmiaceae</taxon>
        <taxon>Marasmius</taxon>
    </lineage>
</organism>
<dbReference type="InterPro" id="IPR015889">
    <property type="entry name" value="Intradiol_dOase_core"/>
</dbReference>
<dbReference type="SUPFAM" id="SSF49482">
    <property type="entry name" value="Aromatic compound dioxygenase"/>
    <property type="match status" value="1"/>
</dbReference>
<proteinExistence type="predicted"/>